<evidence type="ECO:0000313" key="3">
    <source>
        <dbReference type="Proteomes" id="UP000648663"/>
    </source>
</evidence>
<keyword evidence="3" id="KW-1185">Reference proteome</keyword>
<evidence type="ECO:0000259" key="1">
    <source>
        <dbReference type="Pfam" id="PF20815"/>
    </source>
</evidence>
<dbReference type="EMBL" id="BMMI01000008">
    <property type="protein sequence ID" value="GGL79417.1"/>
    <property type="molecule type" value="Genomic_DNA"/>
</dbReference>
<reference evidence="3" key="1">
    <citation type="journal article" date="2019" name="Int. J. Syst. Evol. Microbiol.">
        <title>The Global Catalogue of Microorganisms (GCM) 10K type strain sequencing project: providing services to taxonomists for standard genome sequencing and annotation.</title>
        <authorList>
            <consortium name="The Broad Institute Genomics Platform"/>
            <consortium name="The Broad Institute Genome Sequencing Center for Infectious Disease"/>
            <person name="Wu L."/>
            <person name="Ma J."/>
        </authorList>
    </citation>
    <scope>NUCLEOTIDE SEQUENCE [LARGE SCALE GENOMIC DNA]</scope>
    <source>
        <strain evidence="3">CGMCC 4.5581</strain>
    </source>
</reference>
<organism evidence="2 3">
    <name type="scientific">Modestobacter marinus</name>
    <dbReference type="NCBI Taxonomy" id="477641"/>
    <lineage>
        <taxon>Bacteria</taxon>
        <taxon>Bacillati</taxon>
        <taxon>Actinomycetota</taxon>
        <taxon>Actinomycetes</taxon>
        <taxon>Geodermatophilales</taxon>
        <taxon>Geodermatophilaceae</taxon>
        <taxon>Modestobacter</taxon>
    </lineage>
</organism>
<protein>
    <recommendedName>
        <fullName evidence="1">GIY-YIG catalytic domain-containing protein</fullName>
    </recommendedName>
</protein>
<accession>A0ABQ2G7W2</accession>
<comment type="caution">
    <text evidence="2">The sequence shown here is derived from an EMBL/GenBank/DDBJ whole genome shotgun (WGS) entry which is preliminary data.</text>
</comment>
<dbReference type="Proteomes" id="UP000648663">
    <property type="component" value="Unassembled WGS sequence"/>
</dbReference>
<gene>
    <name evidence="2" type="ORF">GCM10011589_39440</name>
</gene>
<dbReference type="Pfam" id="PF20815">
    <property type="entry name" value="GIY_YIG_2"/>
    <property type="match status" value="1"/>
</dbReference>
<evidence type="ECO:0000313" key="2">
    <source>
        <dbReference type="EMBL" id="GGL79417.1"/>
    </source>
</evidence>
<dbReference type="InterPro" id="IPR049311">
    <property type="entry name" value="GIY_YIG_cat"/>
</dbReference>
<proteinExistence type="predicted"/>
<name>A0ABQ2G7W2_9ACTN</name>
<sequence length="192" mass="20901">MPLTGDMDDLAAALCSEPLTLDRASDQVPAAPGLYAWWGRFGALPGISGPRHPAADLQLLYVGIAPNGATSRATLRSRVVGDHIRGTTGSSTLRRSLAALLSEQQGWRSRWTTRPVLVNADELRLSAWMGEALALTWAEHPQPWTVEAQVIAELEPPLNQADNAAHPLYPFVRDARQRWREAARGEAGPALR</sequence>
<feature type="domain" description="GIY-YIG catalytic" evidence="1">
    <location>
        <begin position="55"/>
        <end position="166"/>
    </location>
</feature>